<organism evidence="10 11">
    <name type="scientific">Oleiharenicola lentus</name>
    <dbReference type="NCBI Taxonomy" id="2508720"/>
    <lineage>
        <taxon>Bacteria</taxon>
        <taxon>Pseudomonadati</taxon>
        <taxon>Verrucomicrobiota</taxon>
        <taxon>Opitutia</taxon>
        <taxon>Opitutales</taxon>
        <taxon>Opitutaceae</taxon>
        <taxon>Oleiharenicola</taxon>
    </lineage>
</organism>
<dbReference type="Gene3D" id="1.20.1510.10">
    <property type="entry name" value="Cation efflux protein transmembrane domain"/>
    <property type="match status" value="1"/>
</dbReference>
<keyword evidence="11" id="KW-1185">Reference proteome</keyword>
<evidence type="ECO:0000256" key="2">
    <source>
        <dbReference type="ARBA" id="ARBA00008114"/>
    </source>
</evidence>
<evidence type="ECO:0000256" key="6">
    <source>
        <dbReference type="ARBA" id="ARBA00023136"/>
    </source>
</evidence>
<dbReference type="InterPro" id="IPR050291">
    <property type="entry name" value="CDF_Transporter"/>
</dbReference>
<feature type="transmembrane region" description="Helical" evidence="7">
    <location>
        <begin position="67"/>
        <end position="88"/>
    </location>
</feature>
<feature type="domain" description="Cation efflux protein transmembrane" evidence="8">
    <location>
        <begin position="4"/>
        <end position="191"/>
    </location>
</feature>
<dbReference type="SUPFAM" id="SSF160240">
    <property type="entry name" value="Cation efflux protein cytoplasmic domain-like"/>
    <property type="match status" value="1"/>
</dbReference>
<keyword evidence="4 7" id="KW-0812">Transmembrane</keyword>
<evidence type="ECO:0000313" key="11">
    <source>
        <dbReference type="Proteomes" id="UP000290218"/>
    </source>
</evidence>
<dbReference type="OrthoDB" id="9806522at2"/>
<feature type="transmembrane region" description="Helical" evidence="7">
    <location>
        <begin position="171"/>
        <end position="192"/>
    </location>
</feature>
<name>A0A4Q1C683_9BACT</name>
<dbReference type="InterPro" id="IPR058533">
    <property type="entry name" value="Cation_efflux_TM"/>
</dbReference>
<evidence type="ECO:0000256" key="5">
    <source>
        <dbReference type="ARBA" id="ARBA00022989"/>
    </source>
</evidence>
<dbReference type="SUPFAM" id="SSF161111">
    <property type="entry name" value="Cation efflux protein transmembrane domain-like"/>
    <property type="match status" value="1"/>
</dbReference>
<dbReference type="Pfam" id="PF16916">
    <property type="entry name" value="ZT_dimer"/>
    <property type="match status" value="1"/>
</dbReference>
<dbReference type="NCBIfam" id="TIGR01297">
    <property type="entry name" value="CDF"/>
    <property type="match status" value="1"/>
</dbReference>
<gene>
    <name evidence="10" type="ORF">ESB00_18490</name>
</gene>
<feature type="transmembrane region" description="Helical" evidence="7">
    <location>
        <begin position="138"/>
        <end position="159"/>
    </location>
</feature>
<dbReference type="InterPro" id="IPR036837">
    <property type="entry name" value="Cation_efflux_CTD_sf"/>
</dbReference>
<evidence type="ECO:0000313" key="10">
    <source>
        <dbReference type="EMBL" id="RXK53905.1"/>
    </source>
</evidence>
<dbReference type="Gene3D" id="3.30.70.1350">
    <property type="entry name" value="Cation efflux protein, cytoplasmic domain"/>
    <property type="match status" value="1"/>
</dbReference>
<evidence type="ECO:0000256" key="4">
    <source>
        <dbReference type="ARBA" id="ARBA00022692"/>
    </source>
</evidence>
<keyword evidence="6 7" id="KW-0472">Membrane</keyword>
<dbReference type="EMBL" id="SDHX01000002">
    <property type="protein sequence ID" value="RXK53905.1"/>
    <property type="molecule type" value="Genomic_DNA"/>
</dbReference>
<evidence type="ECO:0000259" key="8">
    <source>
        <dbReference type="Pfam" id="PF01545"/>
    </source>
</evidence>
<feature type="transmembrane region" description="Helical" evidence="7">
    <location>
        <begin position="100"/>
        <end position="117"/>
    </location>
</feature>
<proteinExistence type="inferred from homology"/>
<keyword evidence="3" id="KW-0813">Transport</keyword>
<sequence length="279" mass="29236">MRGIGLNLVLAAAKFAGGILGNTYALIADGAESLLDILTSLLVWTGFRVAAQPPDADHPYGHGKAEALAALAVAVFIFLMAGWVGWHAVREIMTPHHGPAWWTLLLLAGVIVVKWLFSRRLGAAGERTGSTALGAEALHHWTDAMTSAAAFVGIAIALIGGKGWETADDWAALFACVIIGFNGAGMLTKALGDVMDSAVPQKFEGEVRTLALAVPGVQALDKVRVRKSGLSHLVDIQVRVDGGLTVREGHDIAHAVKDALIASAAHAISDVTVHVEPMK</sequence>
<evidence type="ECO:0000256" key="1">
    <source>
        <dbReference type="ARBA" id="ARBA00004141"/>
    </source>
</evidence>
<dbReference type="GO" id="GO:0016020">
    <property type="term" value="C:membrane"/>
    <property type="evidence" value="ECO:0007669"/>
    <property type="project" value="UniProtKB-SubCell"/>
</dbReference>
<reference evidence="10 11" key="1">
    <citation type="submission" date="2019-01" db="EMBL/GenBank/DDBJ databases">
        <title>Lacunisphaera sp. strain TWA-58.</title>
        <authorList>
            <person name="Chen W.-M."/>
        </authorList>
    </citation>
    <scope>NUCLEOTIDE SEQUENCE [LARGE SCALE GENOMIC DNA]</scope>
    <source>
        <strain evidence="10 11">TWA-58</strain>
    </source>
</reference>
<comment type="subcellular location">
    <subcellularLocation>
        <location evidence="1">Membrane</location>
        <topology evidence="1">Multi-pass membrane protein</topology>
    </subcellularLocation>
</comment>
<dbReference type="InterPro" id="IPR002524">
    <property type="entry name" value="Cation_efflux"/>
</dbReference>
<dbReference type="PANTHER" id="PTHR43840:SF15">
    <property type="entry name" value="MITOCHONDRIAL METAL TRANSPORTER 1-RELATED"/>
    <property type="match status" value="1"/>
</dbReference>
<dbReference type="GO" id="GO:0008324">
    <property type="term" value="F:monoatomic cation transmembrane transporter activity"/>
    <property type="evidence" value="ECO:0007669"/>
    <property type="project" value="InterPro"/>
</dbReference>
<keyword evidence="5 7" id="KW-1133">Transmembrane helix</keyword>
<comment type="caution">
    <text evidence="10">The sequence shown here is derived from an EMBL/GenBank/DDBJ whole genome shotgun (WGS) entry which is preliminary data.</text>
</comment>
<dbReference type="InterPro" id="IPR027469">
    <property type="entry name" value="Cation_efflux_TMD_sf"/>
</dbReference>
<dbReference type="Proteomes" id="UP000290218">
    <property type="component" value="Unassembled WGS sequence"/>
</dbReference>
<evidence type="ECO:0000256" key="3">
    <source>
        <dbReference type="ARBA" id="ARBA00022448"/>
    </source>
</evidence>
<evidence type="ECO:0000259" key="9">
    <source>
        <dbReference type="Pfam" id="PF16916"/>
    </source>
</evidence>
<feature type="domain" description="Cation efflux protein cytoplasmic" evidence="9">
    <location>
        <begin position="201"/>
        <end position="277"/>
    </location>
</feature>
<evidence type="ECO:0000256" key="7">
    <source>
        <dbReference type="SAM" id="Phobius"/>
    </source>
</evidence>
<dbReference type="AlphaFoldDB" id="A0A4Q1C683"/>
<dbReference type="Pfam" id="PF01545">
    <property type="entry name" value="Cation_efflux"/>
    <property type="match status" value="1"/>
</dbReference>
<comment type="similarity">
    <text evidence="2">Belongs to the cation diffusion facilitator (CDF) transporter (TC 2.A.4) family.</text>
</comment>
<dbReference type="PANTHER" id="PTHR43840">
    <property type="entry name" value="MITOCHONDRIAL METAL TRANSPORTER 1-RELATED"/>
    <property type="match status" value="1"/>
</dbReference>
<dbReference type="InterPro" id="IPR027470">
    <property type="entry name" value="Cation_efflux_CTD"/>
</dbReference>
<protein>
    <submittedName>
        <fullName evidence="10">Cation transporter</fullName>
    </submittedName>
</protein>
<accession>A0A4Q1C683</accession>